<dbReference type="FunFam" id="3.80.10.10:FF:000129">
    <property type="entry name" value="Leucine-rich repeat receptor-like kinase"/>
    <property type="match status" value="2"/>
</dbReference>
<dbReference type="PANTHER" id="PTHR45631:SF197">
    <property type="entry name" value="TYROSINE KINASE FAMILY PROTEIN"/>
    <property type="match status" value="1"/>
</dbReference>
<dbReference type="Pfam" id="PF13855">
    <property type="entry name" value="LRR_8"/>
    <property type="match status" value="2"/>
</dbReference>
<dbReference type="InterPro" id="IPR008271">
    <property type="entry name" value="Ser/Thr_kinase_AS"/>
</dbReference>
<evidence type="ECO:0000313" key="21">
    <source>
        <dbReference type="EMBL" id="KAF7843438.1"/>
    </source>
</evidence>
<feature type="signal peptide" evidence="19">
    <location>
        <begin position="1"/>
        <end position="23"/>
    </location>
</feature>
<feature type="transmembrane region" description="Helical" evidence="18">
    <location>
        <begin position="521"/>
        <end position="545"/>
    </location>
</feature>
<keyword evidence="7 18" id="KW-0812">Transmembrane</keyword>
<comment type="subcellular location">
    <subcellularLocation>
        <location evidence="1">Cell membrane</location>
        <topology evidence="1">Single-pass type I membrane protein</topology>
    </subcellularLocation>
</comment>
<keyword evidence="8 19" id="KW-0732">Signal</keyword>
<dbReference type="Proteomes" id="UP000634136">
    <property type="component" value="Unassembled WGS sequence"/>
</dbReference>
<evidence type="ECO:0000256" key="9">
    <source>
        <dbReference type="ARBA" id="ARBA00022737"/>
    </source>
</evidence>
<dbReference type="InterPro" id="IPR001611">
    <property type="entry name" value="Leu-rich_rpt"/>
</dbReference>
<keyword evidence="12 17" id="KW-0067">ATP-binding</keyword>
<dbReference type="FunFam" id="1.10.510.10:FF:000240">
    <property type="entry name" value="Lectin-domain containing receptor kinase A4.3"/>
    <property type="match status" value="2"/>
</dbReference>
<keyword evidence="11 21" id="KW-0418">Kinase</keyword>
<organism evidence="21 22">
    <name type="scientific">Senna tora</name>
    <dbReference type="NCBI Taxonomy" id="362788"/>
    <lineage>
        <taxon>Eukaryota</taxon>
        <taxon>Viridiplantae</taxon>
        <taxon>Streptophyta</taxon>
        <taxon>Embryophyta</taxon>
        <taxon>Tracheophyta</taxon>
        <taxon>Spermatophyta</taxon>
        <taxon>Magnoliopsida</taxon>
        <taxon>eudicotyledons</taxon>
        <taxon>Gunneridae</taxon>
        <taxon>Pentapetalae</taxon>
        <taxon>rosids</taxon>
        <taxon>fabids</taxon>
        <taxon>Fabales</taxon>
        <taxon>Fabaceae</taxon>
        <taxon>Caesalpinioideae</taxon>
        <taxon>Cassia clade</taxon>
        <taxon>Senna</taxon>
    </lineage>
</organism>
<keyword evidence="10 17" id="KW-0547">Nucleotide-binding</keyword>
<comment type="similarity">
    <text evidence="3">In the C-terminal section; belongs to the protein kinase superfamily. Ser/Thr protein kinase family.</text>
</comment>
<evidence type="ECO:0000256" key="7">
    <source>
        <dbReference type="ARBA" id="ARBA00022692"/>
    </source>
</evidence>
<feature type="domain" description="Protein kinase" evidence="20">
    <location>
        <begin position="1476"/>
        <end position="1739"/>
    </location>
</feature>
<dbReference type="InterPro" id="IPR011009">
    <property type="entry name" value="Kinase-like_dom_sf"/>
</dbReference>
<evidence type="ECO:0000256" key="17">
    <source>
        <dbReference type="PROSITE-ProRule" id="PRU10141"/>
    </source>
</evidence>
<dbReference type="GO" id="GO:0004672">
    <property type="term" value="F:protein kinase activity"/>
    <property type="evidence" value="ECO:0007669"/>
    <property type="project" value="InterPro"/>
</dbReference>
<dbReference type="OrthoDB" id="2017114at2759"/>
<dbReference type="Gene3D" id="3.80.10.10">
    <property type="entry name" value="Ribonuclease Inhibitor"/>
    <property type="match status" value="2"/>
</dbReference>
<dbReference type="PANTHER" id="PTHR45631">
    <property type="entry name" value="OS07G0107800 PROTEIN-RELATED"/>
    <property type="match status" value="1"/>
</dbReference>
<dbReference type="InterPro" id="IPR017441">
    <property type="entry name" value="Protein_kinase_ATP_BS"/>
</dbReference>
<name>A0A834XF54_9FABA</name>
<dbReference type="InterPro" id="IPR024788">
    <property type="entry name" value="Malectin-like_Carb-bd_dom"/>
</dbReference>
<dbReference type="PROSITE" id="PS00107">
    <property type="entry name" value="PROTEIN_KINASE_ATP"/>
    <property type="match status" value="2"/>
</dbReference>
<keyword evidence="14 18" id="KW-0472">Membrane</keyword>
<keyword evidence="4" id="KW-1003">Cell membrane</keyword>
<dbReference type="Pfam" id="PF00069">
    <property type="entry name" value="Pkinase"/>
    <property type="match status" value="2"/>
</dbReference>
<sequence>MAELLVFAVMIQFCLTLTILVHAQNPSGFLNIDCGLEDEHKSRDDNTKLIYESDKHYNYIESGESHSVSPEYKNNSLERQFWNVRSFPDGKRNCYSFDTYIPDIGDVSRCIIRARFLYGNYDRKNLPPRFDLYLGSTFWDSVEFENASTIVTKEFHYTAGYDYIHVCLHNTNQGTPFISVLERRAIVDNINIYDGIVLARYNLGSDDGKIVRYPEDGFDRIWTPYTSHELYNINTSDPEKIQSQRDEYPPSTVMATAAIPANGNYITLKFHPRFNASTYFSALYFTEIQKLRGNQIREFEVTGNGQVMNFVKPYSPPPFQADYYSLLPQEEGVAAPKDGWQIWINRTRNSTLPPILNAIEMIQIKEISVSRTERKDYEAVKEIKRMYGIKRNWYGDPCTPSAYMWEGLNCSNSGSETDLYRITHLDLSSSDLDEVIAPSISSLTHLRYLDLSNNKLIGNVPESLAKLESLTFLNIEGNKLTGTVPAELIKRSNHTKFQFSWGRNPDLCYPGPCEKKHKNKVVILVAATFGGAFIVALSAITFFIFKKRKQVGKNPNAQGFYSSISKRPMLLSNINKVRSKKQRLTYAEILSITNNFERIVGKGGFGTVYHGQLGNTQVAVKMLFPSTQGFQQFQSEANLLTRVHHKCLTPLLGYCHEDSNIALIYEYMPNGDLAKYLSGLEYLHNGCKPPIIHRDIKPRNILLNEKMRGKIADFGLSKIFPEGDTHVFTVIAGTPGYLAPEYYASNRLNEKSDVFSFGVVLLELITGQPAITKTKEKTHIIQWVGSMLLEREIHDIVDTRLQGEFDIDSARKALDTAMASVAPISINRPSMSQVAMELKQCLVMEMTQDSDVNGCTSNSFAESDTSNRHPLLSADYACKSFSNMSGHYLFTVFQLFLTLRLLVHAQDQSDFLSLDCGLEDELSYKDNITNLTYQSDKGYTESGVSNHISSEYKSKYLDKQFWYVRSFPVGNRNCYFCPAHFSTVEGGTHYLVRARFMYGNYDHNKFLPKFDIYVGTRWWDTVEIETASSIITKEVIYTTQSDHIEVCLCNINKGTPFISVLELRPFTLYQGTDMELFARFDLGSQDSKIVRYPDDGSDRIWTPYNSVNWTTISAPKTEVGKLDYQAAPARIMKTAATSGNGSDSMYLRLSYNASSYVFYIYFAEVQKLNKSQIREFDVTLNGGEFLAYHYQPQYLGTNFFVVSNYSNTYKNLELQFKRTSGATLPPILNAIEIYMMKDLRQRETNKADHDVIKNIKSTYEIDRNWHGDPCIPEDYMWEGLNCSYAQGSGTPKITYLNLSSRGLTGNIDDDISFLKSIEVLDLSHNNLTGEIPDSLSQLNNLQVLKLEGNNLRGTIPQQLLEKSEKGLLKLSCHGNQNLCCPGFCKERRRDSKTTVVIPLVASLGGAFLLIAAITCWIIKIRKPGTRNALMSFSLTLVVLVTAAKTLHQPSFDFPLSKGIDSDKQQFTYDEVKSISNNFGRMLGTGGFGTVYHGYIGNTQVAVKMLSPSAHGYLQFQAEAELLTRVHHKCLTSLIGYCEEGTNVALIYEYMENGDLAYHLSGLEYLHNGCKPPIVHRDIKPQNILLSGNMRAKLADFGLSKIFTDEGETHVSTAIAGTLGYLDPEYFMSNRLNEKSDVFSFGVVLLEIITGQPAITRTEENTHITQRFSSMADEEEIHHIIDSRLQGEFNPNSAREVLNTAMACVAPTSMDRPTMSQVVMELKQCLGMVITSTSHNHSTVPDFMIDVSFDMISGESSLAR</sequence>
<keyword evidence="15 21" id="KW-0675">Receptor</keyword>
<dbReference type="SMART" id="SM00369">
    <property type="entry name" value="LRR_TYP"/>
    <property type="match status" value="4"/>
</dbReference>
<dbReference type="EMBL" id="JAAIUW010000001">
    <property type="protein sequence ID" value="KAF7843438.1"/>
    <property type="molecule type" value="Genomic_DNA"/>
</dbReference>
<evidence type="ECO:0000256" key="4">
    <source>
        <dbReference type="ARBA" id="ARBA00022475"/>
    </source>
</evidence>
<gene>
    <name evidence="21" type="ORF">G2W53_000343</name>
</gene>
<keyword evidence="6" id="KW-0808">Transferase</keyword>
<feature type="transmembrane region" description="Helical" evidence="18">
    <location>
        <begin position="1395"/>
        <end position="1417"/>
    </location>
</feature>
<dbReference type="GO" id="GO:0005886">
    <property type="term" value="C:plasma membrane"/>
    <property type="evidence" value="ECO:0007669"/>
    <property type="project" value="UniProtKB-SubCell"/>
</dbReference>
<feature type="binding site" evidence="17">
    <location>
        <position position="621"/>
    </location>
    <ligand>
        <name>ATP</name>
        <dbReference type="ChEBI" id="CHEBI:30616"/>
    </ligand>
</feature>
<comment type="similarity">
    <text evidence="2">In the N-terminal section; belongs to the leguminous lectin family.</text>
</comment>
<dbReference type="Gene3D" id="3.30.200.20">
    <property type="entry name" value="Phosphorylase Kinase, domain 1"/>
    <property type="match status" value="2"/>
</dbReference>
<keyword evidence="16" id="KW-0325">Glycoprotein</keyword>
<evidence type="ECO:0000313" key="22">
    <source>
        <dbReference type="Proteomes" id="UP000634136"/>
    </source>
</evidence>
<dbReference type="Gene3D" id="1.10.510.10">
    <property type="entry name" value="Transferase(Phosphotransferase) domain 1"/>
    <property type="match status" value="2"/>
</dbReference>
<proteinExistence type="inferred from homology"/>
<feature type="binding site" evidence="17">
    <location>
        <position position="1503"/>
    </location>
    <ligand>
        <name>ATP</name>
        <dbReference type="ChEBI" id="CHEBI:30616"/>
    </ligand>
</feature>
<dbReference type="SMART" id="SM00220">
    <property type="entry name" value="S_TKc"/>
    <property type="match status" value="2"/>
</dbReference>
<evidence type="ECO:0000256" key="10">
    <source>
        <dbReference type="ARBA" id="ARBA00022741"/>
    </source>
</evidence>
<evidence type="ECO:0000256" key="2">
    <source>
        <dbReference type="ARBA" id="ARBA00008536"/>
    </source>
</evidence>
<dbReference type="InterPro" id="IPR000719">
    <property type="entry name" value="Prot_kinase_dom"/>
</dbReference>
<accession>A0A834XF54</accession>
<evidence type="ECO:0000256" key="12">
    <source>
        <dbReference type="ARBA" id="ARBA00022840"/>
    </source>
</evidence>
<dbReference type="PROSITE" id="PS00108">
    <property type="entry name" value="PROTEIN_KINASE_ST"/>
    <property type="match status" value="2"/>
</dbReference>
<dbReference type="InterPro" id="IPR003591">
    <property type="entry name" value="Leu-rich_rpt_typical-subtyp"/>
</dbReference>
<evidence type="ECO:0000256" key="18">
    <source>
        <dbReference type="SAM" id="Phobius"/>
    </source>
</evidence>
<evidence type="ECO:0000256" key="6">
    <source>
        <dbReference type="ARBA" id="ARBA00022679"/>
    </source>
</evidence>
<keyword evidence="13 18" id="KW-1133">Transmembrane helix</keyword>
<dbReference type="GO" id="GO:0002229">
    <property type="term" value="P:defense response to oomycetes"/>
    <property type="evidence" value="ECO:0007669"/>
    <property type="project" value="UniProtKB-ARBA"/>
</dbReference>
<protein>
    <submittedName>
        <fullName evidence="21">Putative LRR receptor-like serine/threonine-protein kinase</fullName>
    </submittedName>
</protein>
<dbReference type="SUPFAM" id="SSF56112">
    <property type="entry name" value="Protein kinase-like (PK-like)"/>
    <property type="match status" value="2"/>
</dbReference>
<dbReference type="Pfam" id="PF12819">
    <property type="entry name" value="Malectin_like"/>
    <property type="match status" value="2"/>
</dbReference>
<feature type="chain" id="PRO_5032509151" evidence="19">
    <location>
        <begin position="24"/>
        <end position="1759"/>
    </location>
</feature>
<evidence type="ECO:0000256" key="14">
    <source>
        <dbReference type="ARBA" id="ARBA00023136"/>
    </source>
</evidence>
<evidence type="ECO:0000256" key="5">
    <source>
        <dbReference type="ARBA" id="ARBA00022614"/>
    </source>
</evidence>
<dbReference type="PROSITE" id="PS50011">
    <property type="entry name" value="PROTEIN_KINASE_DOM"/>
    <property type="match status" value="2"/>
</dbReference>
<evidence type="ECO:0000256" key="16">
    <source>
        <dbReference type="ARBA" id="ARBA00023180"/>
    </source>
</evidence>
<evidence type="ECO:0000256" key="8">
    <source>
        <dbReference type="ARBA" id="ARBA00022729"/>
    </source>
</evidence>
<evidence type="ECO:0000256" key="19">
    <source>
        <dbReference type="SAM" id="SignalP"/>
    </source>
</evidence>
<keyword evidence="9" id="KW-0677">Repeat</keyword>
<keyword evidence="5" id="KW-0433">Leucine-rich repeat</keyword>
<evidence type="ECO:0000256" key="13">
    <source>
        <dbReference type="ARBA" id="ARBA00022989"/>
    </source>
</evidence>
<keyword evidence="22" id="KW-1185">Reference proteome</keyword>
<dbReference type="PROSITE" id="PS51450">
    <property type="entry name" value="LRR"/>
    <property type="match status" value="1"/>
</dbReference>
<comment type="caution">
    <text evidence="21">The sequence shown here is derived from an EMBL/GenBank/DDBJ whole genome shotgun (WGS) entry which is preliminary data.</text>
</comment>
<evidence type="ECO:0000256" key="1">
    <source>
        <dbReference type="ARBA" id="ARBA00004251"/>
    </source>
</evidence>
<reference evidence="21" key="1">
    <citation type="submission" date="2020-09" db="EMBL/GenBank/DDBJ databases">
        <title>Genome-Enabled Discovery of Anthraquinone Biosynthesis in Senna tora.</title>
        <authorList>
            <person name="Kang S.-H."/>
            <person name="Pandey R.P."/>
            <person name="Lee C.-M."/>
            <person name="Sim J.-S."/>
            <person name="Jeong J.-T."/>
            <person name="Choi B.-S."/>
            <person name="Jung M."/>
            <person name="Ginzburg D."/>
            <person name="Zhao K."/>
            <person name="Won S.Y."/>
            <person name="Oh T.-J."/>
            <person name="Yu Y."/>
            <person name="Kim N.-H."/>
            <person name="Lee O.R."/>
            <person name="Lee T.-H."/>
            <person name="Bashyal P."/>
            <person name="Kim T.-S."/>
            <person name="Lee W.-H."/>
            <person name="Kawkins C."/>
            <person name="Kim C.-K."/>
            <person name="Kim J.S."/>
            <person name="Ahn B.O."/>
            <person name="Rhee S.Y."/>
            <person name="Sohng J.K."/>
        </authorList>
    </citation>
    <scope>NUCLEOTIDE SEQUENCE</scope>
    <source>
        <tissue evidence="21">Leaf</tissue>
    </source>
</reference>
<feature type="domain" description="Protein kinase" evidence="20">
    <location>
        <begin position="594"/>
        <end position="831"/>
    </location>
</feature>
<evidence type="ECO:0000259" key="20">
    <source>
        <dbReference type="PROSITE" id="PS50011"/>
    </source>
</evidence>
<dbReference type="SUPFAM" id="SSF52058">
    <property type="entry name" value="L domain-like"/>
    <property type="match status" value="2"/>
</dbReference>
<feature type="transmembrane region" description="Helical" evidence="18">
    <location>
        <begin position="1429"/>
        <end position="1447"/>
    </location>
</feature>
<evidence type="ECO:0000256" key="15">
    <source>
        <dbReference type="ARBA" id="ARBA00023170"/>
    </source>
</evidence>
<dbReference type="GO" id="GO:0005524">
    <property type="term" value="F:ATP binding"/>
    <property type="evidence" value="ECO:0007669"/>
    <property type="project" value="UniProtKB-UniRule"/>
</dbReference>
<evidence type="ECO:0000256" key="3">
    <source>
        <dbReference type="ARBA" id="ARBA00010217"/>
    </source>
</evidence>
<dbReference type="InterPro" id="IPR032675">
    <property type="entry name" value="LRR_dom_sf"/>
</dbReference>
<evidence type="ECO:0000256" key="11">
    <source>
        <dbReference type="ARBA" id="ARBA00022777"/>
    </source>
</evidence>